<feature type="compositionally biased region" description="Polar residues" evidence="1">
    <location>
        <begin position="1"/>
        <end position="16"/>
    </location>
</feature>
<evidence type="ECO:0000256" key="1">
    <source>
        <dbReference type="SAM" id="MobiDB-lite"/>
    </source>
</evidence>
<feature type="compositionally biased region" description="Basic and acidic residues" evidence="1">
    <location>
        <begin position="310"/>
        <end position="320"/>
    </location>
</feature>
<gene>
    <name evidence="3" type="ORF">TWF703_008218</name>
</gene>
<feature type="compositionally biased region" description="Polar residues" evidence="1">
    <location>
        <begin position="30"/>
        <end position="42"/>
    </location>
</feature>
<feature type="region of interest" description="Disordered" evidence="1">
    <location>
        <begin position="1"/>
        <end position="50"/>
    </location>
</feature>
<organism evidence="3 4">
    <name type="scientific">Orbilia oligospora</name>
    <name type="common">Nematode-trapping fungus</name>
    <name type="synonym">Arthrobotrys oligospora</name>
    <dbReference type="NCBI Taxonomy" id="2813651"/>
    <lineage>
        <taxon>Eukaryota</taxon>
        <taxon>Fungi</taxon>
        <taxon>Dikarya</taxon>
        <taxon>Ascomycota</taxon>
        <taxon>Pezizomycotina</taxon>
        <taxon>Orbiliomycetes</taxon>
        <taxon>Orbiliales</taxon>
        <taxon>Orbiliaceae</taxon>
        <taxon>Orbilia</taxon>
    </lineage>
</organism>
<dbReference type="SUPFAM" id="SSF46689">
    <property type="entry name" value="Homeodomain-like"/>
    <property type="match status" value="1"/>
</dbReference>
<evidence type="ECO:0000313" key="4">
    <source>
        <dbReference type="Proteomes" id="UP000480548"/>
    </source>
</evidence>
<reference evidence="3 4" key="1">
    <citation type="submission" date="2019-06" db="EMBL/GenBank/DDBJ databases">
        <authorList>
            <person name="Palmer J.M."/>
        </authorList>
    </citation>
    <scope>NUCLEOTIDE SEQUENCE [LARGE SCALE GENOMIC DNA]</scope>
    <source>
        <strain evidence="3 4">TWF703</strain>
    </source>
</reference>
<dbReference type="CDD" id="cd00167">
    <property type="entry name" value="SANT"/>
    <property type="match status" value="1"/>
</dbReference>
<feature type="region of interest" description="Disordered" evidence="1">
    <location>
        <begin position="276"/>
        <end position="413"/>
    </location>
</feature>
<name>A0A7C8NR06_ORBOL</name>
<sequence>MQYQPIHQGAPHSNNGNMGGHLPHADHYTLTPNHTPHSSATKPRSRTFHDMDDDVHDVEHASHQLQPQHGHHHHHHQLPNHNGYHHPDQPPPLKIQRADFEDLLGRTSMPMGGAGSLLGGPPSLQAPGQPSAQMFAPTGLGNQGHLSPIEPLRQGQGGPPMLGPVPGSPHMSHGAQSMTTAVGAPGMPMPMPRPRGPKLKFTPEDDALLLELKENRALTWKQIAEFFPGRSSGTLQVRYCTKLKAKTTQWTDDTVQRLRNAMQEYENDRWRLISAKVGNADPDRKSEEGSYSPSHEGFPVGDNEGSLSFDQRENQPDNREQQSLSQPMVQPMQQSMPQSMPQPISQTLPQSIPQPMSQPISQQQQQSQQPLIPPLHRAAPVPHHLPLPFDSNPDRYQNLQHPYQTLPPKHSHP</sequence>
<evidence type="ECO:0000259" key="2">
    <source>
        <dbReference type="PROSITE" id="PS50090"/>
    </source>
</evidence>
<dbReference type="EMBL" id="WIQZ01000054">
    <property type="protein sequence ID" value="KAF3130421.1"/>
    <property type="molecule type" value="Genomic_DNA"/>
</dbReference>
<feature type="compositionally biased region" description="Polar residues" evidence="1">
    <location>
        <begin position="394"/>
        <end position="403"/>
    </location>
</feature>
<comment type="caution">
    <text evidence="3">The sequence shown here is derived from an EMBL/GenBank/DDBJ whole genome shotgun (WGS) entry which is preliminary data.</text>
</comment>
<dbReference type="InterPro" id="IPR001005">
    <property type="entry name" value="SANT/Myb"/>
</dbReference>
<dbReference type="AlphaFoldDB" id="A0A7C8NR06"/>
<accession>A0A7C8NR06</accession>
<feature type="compositionally biased region" description="Low complexity" evidence="1">
    <location>
        <begin position="321"/>
        <end position="370"/>
    </location>
</feature>
<protein>
    <recommendedName>
        <fullName evidence="2">Myb-like domain-containing protein</fullName>
    </recommendedName>
</protein>
<feature type="compositionally biased region" description="Basic residues" evidence="1">
    <location>
        <begin position="69"/>
        <end position="78"/>
    </location>
</feature>
<dbReference type="Proteomes" id="UP000480548">
    <property type="component" value="Unassembled WGS sequence"/>
</dbReference>
<dbReference type="PROSITE" id="PS50090">
    <property type="entry name" value="MYB_LIKE"/>
    <property type="match status" value="1"/>
</dbReference>
<proteinExistence type="predicted"/>
<dbReference type="InterPro" id="IPR009057">
    <property type="entry name" value="Homeodomain-like_sf"/>
</dbReference>
<evidence type="ECO:0000313" key="3">
    <source>
        <dbReference type="EMBL" id="KAF3130421.1"/>
    </source>
</evidence>
<dbReference type="Gene3D" id="1.10.10.60">
    <property type="entry name" value="Homeodomain-like"/>
    <property type="match status" value="1"/>
</dbReference>
<dbReference type="Pfam" id="PF13921">
    <property type="entry name" value="Myb_DNA-bind_6"/>
    <property type="match status" value="1"/>
</dbReference>
<feature type="region of interest" description="Disordered" evidence="1">
    <location>
        <begin position="62"/>
        <end position="94"/>
    </location>
</feature>
<feature type="domain" description="Myb-like" evidence="2">
    <location>
        <begin position="193"/>
        <end position="243"/>
    </location>
</feature>